<name>A0A176RVY1_9GAMM</name>
<reference evidence="3 4" key="1">
    <citation type="submission" date="2016-05" db="EMBL/GenBank/DDBJ databases">
        <title>Single-cell genome of chain-forming Candidatus Thiomargarita nelsonii and comparison to other large sulfur-oxidizing bacteria.</title>
        <authorList>
            <person name="Winkel M."/>
            <person name="Salman V."/>
            <person name="Woyke T."/>
            <person name="Schulz-Vogt H."/>
            <person name="Richter M."/>
            <person name="Flood B."/>
            <person name="Bailey J."/>
            <person name="Amann R."/>
            <person name="Mussmann M."/>
        </authorList>
    </citation>
    <scope>NUCLEOTIDE SEQUENCE [LARGE SCALE GENOMIC DNA]</scope>
    <source>
        <strain evidence="3 4">THI036</strain>
    </source>
</reference>
<gene>
    <name evidence="3" type="ORF">THIOM_004463</name>
</gene>
<dbReference type="EMBL" id="LUTY01002632">
    <property type="protein sequence ID" value="OAD19876.1"/>
    <property type="molecule type" value="Genomic_DNA"/>
</dbReference>
<evidence type="ECO:0000259" key="2">
    <source>
        <dbReference type="Pfam" id="PF03787"/>
    </source>
</evidence>
<organism evidence="3 4">
    <name type="scientific">Candidatus Thiomargarita nelsonii</name>
    <dbReference type="NCBI Taxonomy" id="1003181"/>
    <lineage>
        <taxon>Bacteria</taxon>
        <taxon>Pseudomonadati</taxon>
        <taxon>Pseudomonadota</taxon>
        <taxon>Gammaproteobacteria</taxon>
        <taxon>Thiotrichales</taxon>
        <taxon>Thiotrichaceae</taxon>
        <taxon>Thiomargarita</taxon>
    </lineage>
</organism>
<comment type="caution">
    <text evidence="3">The sequence shown here is derived from an EMBL/GenBank/DDBJ whole genome shotgun (WGS) entry which is preliminary data.</text>
</comment>
<dbReference type="AlphaFoldDB" id="A0A176RVY1"/>
<keyword evidence="4" id="KW-1185">Reference proteome</keyword>
<evidence type="ECO:0000313" key="3">
    <source>
        <dbReference type="EMBL" id="OAD19876.1"/>
    </source>
</evidence>
<proteinExistence type="predicted"/>
<accession>A0A176RVY1</accession>
<protein>
    <submittedName>
        <fullName evidence="3">Protein containing DUF324</fullName>
    </submittedName>
</protein>
<dbReference type="NCBIfam" id="TIGR03986">
    <property type="entry name" value="TIGR03986 family CRISPR-associated RAMP protein"/>
    <property type="match status" value="1"/>
</dbReference>
<feature type="domain" description="CRISPR type III-associated protein" evidence="2">
    <location>
        <begin position="43"/>
        <end position="104"/>
    </location>
</feature>
<sequence length="404" mass="46541">MSIYAPYNFVPLSAWLFKPDWATQVSHDLPFSDGICGSLELEIQAHTPILVGGKQQSATPQRPGEVHFFQLPDGSYAIPGTSIKGMIRNVLEMATFGKMRLVDDQWLSVRDLTRGGEFYRKHLSKELGQKTFRPLARAGWLKLASSNKGELEWRLIPCEYARVEQEHLINWGKNEGFHTPYRIKDKQSAVEKYRFWQTRHLKFDLEGKKRWSHQKGKITLEYNKARQSLGIGKYEGELVFTGQPTENNGQSGRKHMEFIFYNDSGTPKKVDEKVMRGFQHIHADSEEWQYWYEKVRKGEKVPVFYLENGSKIDSLGLAMMYRLPYKNSIGATICHTNPEHLSDDFFDLPELILGTVNDDNTQFSLKSRVSICPTIRGNSRFSVSSEKVNFTRRSPSCSTFFTSR</sequence>
<dbReference type="InterPro" id="IPR005537">
    <property type="entry name" value="RAMP_III_fam"/>
</dbReference>
<dbReference type="PATRIC" id="fig|1003181.4.peg.5890"/>
<keyword evidence="1" id="KW-0051">Antiviral defense</keyword>
<evidence type="ECO:0000256" key="1">
    <source>
        <dbReference type="ARBA" id="ARBA00023118"/>
    </source>
</evidence>
<evidence type="ECO:0000313" key="4">
    <source>
        <dbReference type="Proteomes" id="UP000076962"/>
    </source>
</evidence>
<dbReference type="GO" id="GO:0051607">
    <property type="term" value="P:defense response to virus"/>
    <property type="evidence" value="ECO:0007669"/>
    <property type="project" value="UniProtKB-KW"/>
</dbReference>
<dbReference type="Pfam" id="PF03787">
    <property type="entry name" value="RAMPs"/>
    <property type="match status" value="1"/>
</dbReference>
<dbReference type="Proteomes" id="UP000076962">
    <property type="component" value="Unassembled WGS sequence"/>
</dbReference>
<dbReference type="InterPro" id="IPR023825">
    <property type="entry name" value="CRISPR-assoc_RAMP_BGP1436"/>
</dbReference>